<dbReference type="EMBL" id="BAABDI010000038">
    <property type="protein sequence ID" value="GAA3989966.1"/>
    <property type="molecule type" value="Genomic_DNA"/>
</dbReference>
<sequence length="229" mass="25743">MPMKTLLLSLTAALLLAASCNKSDNQPAECAQVQRAPATFLAYWYFPKGSYWVYHKRGSNPVEVDTVTVIGTELRVFQPGQTAYGLPTCTELYTLNAWHSNRRVFRGRSSFNDFRGLESFESQEENGQWFVRQSSEAGNLIPLGFLWSYPQRPMGQPIANTGPTLLDTIPVTVPAGRFPRSVHLRFPVVLDSSRGSFARDYHLTRGVGCTRVAYTNLGTWELIAYRLAR</sequence>
<reference evidence="3" key="1">
    <citation type="journal article" date="2019" name="Int. J. Syst. Evol. Microbiol.">
        <title>The Global Catalogue of Microorganisms (GCM) 10K type strain sequencing project: providing services to taxonomists for standard genome sequencing and annotation.</title>
        <authorList>
            <consortium name="The Broad Institute Genomics Platform"/>
            <consortium name="The Broad Institute Genome Sequencing Center for Infectious Disease"/>
            <person name="Wu L."/>
            <person name="Ma J."/>
        </authorList>
    </citation>
    <scope>NUCLEOTIDE SEQUENCE [LARGE SCALE GENOMIC DNA]</scope>
    <source>
        <strain evidence="3">JCM 17217</strain>
    </source>
</reference>
<evidence type="ECO:0008006" key="4">
    <source>
        <dbReference type="Google" id="ProtNLM"/>
    </source>
</evidence>
<evidence type="ECO:0000313" key="2">
    <source>
        <dbReference type="EMBL" id="GAA3989966.1"/>
    </source>
</evidence>
<evidence type="ECO:0000256" key="1">
    <source>
        <dbReference type="SAM" id="SignalP"/>
    </source>
</evidence>
<feature type="signal peptide" evidence="1">
    <location>
        <begin position="1"/>
        <end position="23"/>
    </location>
</feature>
<name>A0ABP7QYU3_9BACT</name>
<accession>A0ABP7QYU3</accession>
<organism evidence="2 3">
    <name type="scientific">Hymenobacter antarcticus</name>
    <dbReference type="NCBI Taxonomy" id="486270"/>
    <lineage>
        <taxon>Bacteria</taxon>
        <taxon>Pseudomonadati</taxon>
        <taxon>Bacteroidota</taxon>
        <taxon>Cytophagia</taxon>
        <taxon>Cytophagales</taxon>
        <taxon>Hymenobacteraceae</taxon>
        <taxon>Hymenobacter</taxon>
    </lineage>
</organism>
<protein>
    <recommendedName>
        <fullName evidence="4">Lipoprotein</fullName>
    </recommendedName>
</protein>
<proteinExistence type="predicted"/>
<feature type="chain" id="PRO_5046416387" description="Lipoprotein" evidence="1">
    <location>
        <begin position="24"/>
        <end position="229"/>
    </location>
</feature>
<dbReference type="PROSITE" id="PS51257">
    <property type="entry name" value="PROKAR_LIPOPROTEIN"/>
    <property type="match status" value="1"/>
</dbReference>
<gene>
    <name evidence="2" type="ORF">GCM10022407_38100</name>
</gene>
<keyword evidence="1" id="KW-0732">Signal</keyword>
<evidence type="ECO:0000313" key="3">
    <source>
        <dbReference type="Proteomes" id="UP001501556"/>
    </source>
</evidence>
<dbReference type="Proteomes" id="UP001501556">
    <property type="component" value="Unassembled WGS sequence"/>
</dbReference>
<comment type="caution">
    <text evidence="2">The sequence shown here is derived from an EMBL/GenBank/DDBJ whole genome shotgun (WGS) entry which is preliminary data.</text>
</comment>
<keyword evidence="3" id="KW-1185">Reference proteome</keyword>